<dbReference type="Proteomes" id="UP001189624">
    <property type="component" value="Chromosome 3"/>
</dbReference>
<gene>
    <name evidence="1" type="ORF">AYBTSS11_LOCUS10916</name>
</gene>
<organism evidence="1 2">
    <name type="scientific">Sphenostylis stenocarpa</name>
    <dbReference type="NCBI Taxonomy" id="92480"/>
    <lineage>
        <taxon>Eukaryota</taxon>
        <taxon>Viridiplantae</taxon>
        <taxon>Streptophyta</taxon>
        <taxon>Embryophyta</taxon>
        <taxon>Tracheophyta</taxon>
        <taxon>Spermatophyta</taxon>
        <taxon>Magnoliopsida</taxon>
        <taxon>eudicotyledons</taxon>
        <taxon>Gunneridae</taxon>
        <taxon>Pentapetalae</taxon>
        <taxon>rosids</taxon>
        <taxon>fabids</taxon>
        <taxon>Fabales</taxon>
        <taxon>Fabaceae</taxon>
        <taxon>Papilionoideae</taxon>
        <taxon>50 kb inversion clade</taxon>
        <taxon>NPAAA clade</taxon>
        <taxon>indigoferoid/millettioid clade</taxon>
        <taxon>Phaseoleae</taxon>
        <taxon>Sphenostylis</taxon>
    </lineage>
</organism>
<proteinExistence type="predicted"/>
<accession>A0AA86SCN8</accession>
<keyword evidence="2" id="KW-1185">Reference proteome</keyword>
<dbReference type="Gramene" id="rna-AYBTSS11_LOCUS10916">
    <property type="protein sequence ID" value="CAJ1942581.1"/>
    <property type="gene ID" value="gene-AYBTSS11_LOCUS10916"/>
</dbReference>
<protein>
    <submittedName>
        <fullName evidence="1">Uncharacterized protein</fullName>
    </submittedName>
</protein>
<evidence type="ECO:0000313" key="2">
    <source>
        <dbReference type="Proteomes" id="UP001189624"/>
    </source>
</evidence>
<sequence>MECGKLKLGDGGGEWGINLFLIVSGQTGSRFGSDLGFRWAEPLWFGAFCLVATHAVRLSAMRIDDVDKMDGSDWGFLCLFSRRV</sequence>
<name>A0AA86SCN8_9FABA</name>
<dbReference type="EMBL" id="OY731400">
    <property type="protein sequence ID" value="CAJ1942581.1"/>
    <property type="molecule type" value="Genomic_DNA"/>
</dbReference>
<reference evidence="1" key="1">
    <citation type="submission" date="2023-10" db="EMBL/GenBank/DDBJ databases">
        <authorList>
            <person name="Domelevo Entfellner J.-B."/>
        </authorList>
    </citation>
    <scope>NUCLEOTIDE SEQUENCE</scope>
</reference>
<dbReference type="AlphaFoldDB" id="A0AA86SCN8"/>
<evidence type="ECO:0000313" key="1">
    <source>
        <dbReference type="EMBL" id="CAJ1942581.1"/>
    </source>
</evidence>